<evidence type="ECO:0000313" key="1">
    <source>
        <dbReference type="EMBL" id="QJA63496.1"/>
    </source>
</evidence>
<accession>A0A6M3J0K2</accession>
<reference evidence="1" key="1">
    <citation type="submission" date="2020-03" db="EMBL/GenBank/DDBJ databases">
        <title>The deep terrestrial virosphere.</title>
        <authorList>
            <person name="Holmfeldt K."/>
            <person name="Nilsson E."/>
            <person name="Simone D."/>
            <person name="Lopez-Fernandez M."/>
            <person name="Wu X."/>
            <person name="de Brujin I."/>
            <person name="Lundin D."/>
            <person name="Andersson A."/>
            <person name="Bertilsson S."/>
            <person name="Dopson M."/>
        </authorList>
    </citation>
    <scope>NUCLEOTIDE SEQUENCE</scope>
    <source>
        <strain evidence="1">MM415B00626</strain>
    </source>
</reference>
<organism evidence="1">
    <name type="scientific">viral metagenome</name>
    <dbReference type="NCBI Taxonomy" id="1070528"/>
    <lineage>
        <taxon>unclassified sequences</taxon>
        <taxon>metagenomes</taxon>
        <taxon>organismal metagenomes</taxon>
    </lineage>
</organism>
<protein>
    <submittedName>
        <fullName evidence="1">Uncharacterized protein</fullName>
    </submittedName>
</protein>
<dbReference type="AlphaFoldDB" id="A0A6M3J0K2"/>
<dbReference type="EMBL" id="MT141498">
    <property type="protein sequence ID" value="QJA63496.1"/>
    <property type="molecule type" value="Genomic_DNA"/>
</dbReference>
<sequence length="141" mass="16187">MNSRLYYLREISGAKMCSHCANGDEYYVWCAYCGTVKSTEKLAQLRAENKCLAYHLQNLLAVIHRDGGQYTEEHGLETAVEDAHKTWGKLRSQLEKADRLFESISCLCAEGPEFMTGREVIDHVQKKTLAWHNFKKTVEKI</sequence>
<name>A0A6M3J0K2_9ZZZZ</name>
<proteinExistence type="predicted"/>
<gene>
    <name evidence="1" type="ORF">MM415B00626_0029</name>
</gene>